<organism evidence="8 9">
    <name type="scientific">Nelumbo nucifera</name>
    <name type="common">Sacred lotus</name>
    <dbReference type="NCBI Taxonomy" id="4432"/>
    <lineage>
        <taxon>Eukaryota</taxon>
        <taxon>Viridiplantae</taxon>
        <taxon>Streptophyta</taxon>
        <taxon>Embryophyta</taxon>
        <taxon>Tracheophyta</taxon>
        <taxon>Spermatophyta</taxon>
        <taxon>Magnoliopsida</taxon>
        <taxon>Proteales</taxon>
        <taxon>Nelumbonaceae</taxon>
        <taxon>Nelumbo</taxon>
    </lineage>
</organism>
<accession>A0A822ZNG0</accession>
<dbReference type="InterPro" id="IPR003020">
    <property type="entry name" value="HCO3_transpt_euk"/>
</dbReference>
<evidence type="ECO:0000313" key="8">
    <source>
        <dbReference type="EMBL" id="DAD46000.1"/>
    </source>
</evidence>
<comment type="subcellular location">
    <subcellularLocation>
        <location evidence="1">Membrane</location>
        <topology evidence="1">Multi-pass membrane protein</topology>
    </subcellularLocation>
</comment>
<comment type="caution">
    <text evidence="8">The sequence shown here is derived from an EMBL/GenBank/DDBJ whole genome shotgun (WGS) entry which is preliminary data.</text>
</comment>
<evidence type="ECO:0000259" key="7">
    <source>
        <dbReference type="Pfam" id="PF00955"/>
    </source>
</evidence>
<feature type="transmembrane region" description="Helical" evidence="6">
    <location>
        <begin position="116"/>
        <end position="134"/>
    </location>
</feature>
<protein>
    <recommendedName>
        <fullName evidence="7">Bicarbonate transporter-like transmembrane domain-containing protein</fullName>
    </recommendedName>
</protein>
<evidence type="ECO:0000256" key="4">
    <source>
        <dbReference type="ARBA" id="ARBA00022989"/>
    </source>
</evidence>
<feature type="transmembrane region" description="Helical" evidence="6">
    <location>
        <begin position="51"/>
        <end position="71"/>
    </location>
</feature>
<keyword evidence="9" id="KW-1185">Reference proteome</keyword>
<proteinExistence type="inferred from homology"/>
<dbReference type="InterPro" id="IPR011531">
    <property type="entry name" value="HCO3_transpt-like_TM_dom"/>
</dbReference>
<feature type="transmembrane region" description="Helical" evidence="6">
    <location>
        <begin position="21"/>
        <end position="39"/>
    </location>
</feature>
<evidence type="ECO:0000313" key="9">
    <source>
        <dbReference type="Proteomes" id="UP000607653"/>
    </source>
</evidence>
<gene>
    <name evidence="8" type="ORF">HUJ06_004230</name>
</gene>
<comment type="similarity">
    <text evidence="2">Belongs to the anion exchanger (TC 2.A.31.3) family.</text>
</comment>
<dbReference type="EMBL" id="DUZY01000007">
    <property type="protein sequence ID" value="DAD46000.1"/>
    <property type="molecule type" value="Genomic_DNA"/>
</dbReference>
<keyword evidence="3 6" id="KW-0812">Transmembrane</keyword>
<evidence type="ECO:0000256" key="6">
    <source>
        <dbReference type="SAM" id="Phobius"/>
    </source>
</evidence>
<evidence type="ECO:0000256" key="1">
    <source>
        <dbReference type="ARBA" id="ARBA00004141"/>
    </source>
</evidence>
<dbReference type="PANTHER" id="PTHR11453:SF130">
    <property type="entry name" value="BORON TRANSPORTER 1"/>
    <property type="match status" value="1"/>
</dbReference>
<name>A0A822ZNG0_NELNU</name>
<evidence type="ECO:0000256" key="5">
    <source>
        <dbReference type="ARBA" id="ARBA00023136"/>
    </source>
</evidence>
<feature type="transmembrane region" description="Helical" evidence="6">
    <location>
        <begin position="194"/>
        <end position="214"/>
    </location>
</feature>
<keyword evidence="5 6" id="KW-0472">Membrane</keyword>
<evidence type="ECO:0000256" key="3">
    <source>
        <dbReference type="ARBA" id="ARBA00022692"/>
    </source>
</evidence>
<feature type="transmembrane region" description="Helical" evidence="6">
    <location>
        <begin position="164"/>
        <end position="182"/>
    </location>
</feature>
<feature type="transmembrane region" description="Helical" evidence="6">
    <location>
        <begin position="78"/>
        <end position="96"/>
    </location>
</feature>
<dbReference type="GO" id="GO:0006820">
    <property type="term" value="P:monoatomic anion transport"/>
    <property type="evidence" value="ECO:0007669"/>
    <property type="project" value="InterPro"/>
</dbReference>
<dbReference type="PANTHER" id="PTHR11453">
    <property type="entry name" value="ANION EXCHANGE PROTEIN"/>
    <property type="match status" value="1"/>
</dbReference>
<sequence>MGRVARRAGPARLDSRTGLNRILSPTTYIFFASAIPVMSFGEQLDRNTDGILTTVQTLASTALSCSIINRFTRLAGELFGLLIAMLFMQQAIKGIVDEFRIPQRENPSLMEFLPSWRFANGMFALVLSFGLCSLRGFIADYGVPLMVLVWTVVSYISSSSVLNTIAGSLLHFLMFFFFLMLIKEQFVLEMLDVPILYIVGAFIPATMIAVLYYFDQSVASQLAQQKEFNLRKPPSFHYDLLLLGFLVILCGLLGIPPSNGVIPQSPMHTKSLATLKHQFLHNRLVATARKSMNADSIDLSGGFSLNQIRAAKSKRLECVAVTNSLVHVISSSSSGNSIRGSGMVPTLLPLLQDVNVTHMHLVCSVKTLQKLMDYSNAVVSLFKDLGGAELLSQRLQTEVHRVIGLSGADDNSMVSCDLSRYDDDQLYSQKRLIKALLKALGSATYAPGSCWTIPIHDWNASSLGPGSG</sequence>
<feature type="transmembrane region" description="Helical" evidence="6">
    <location>
        <begin position="236"/>
        <end position="255"/>
    </location>
</feature>
<dbReference type="AlphaFoldDB" id="A0A822ZNG0"/>
<dbReference type="Proteomes" id="UP000607653">
    <property type="component" value="Unassembled WGS sequence"/>
</dbReference>
<dbReference type="GO" id="GO:0005452">
    <property type="term" value="F:solute:inorganic anion antiporter activity"/>
    <property type="evidence" value="ECO:0007669"/>
    <property type="project" value="InterPro"/>
</dbReference>
<feature type="domain" description="Bicarbonate transporter-like transmembrane" evidence="7">
    <location>
        <begin position="133"/>
        <end position="276"/>
    </location>
</feature>
<evidence type="ECO:0000256" key="2">
    <source>
        <dbReference type="ARBA" id="ARBA00006262"/>
    </source>
</evidence>
<dbReference type="GO" id="GO:0016020">
    <property type="term" value="C:membrane"/>
    <property type="evidence" value="ECO:0007669"/>
    <property type="project" value="UniProtKB-SubCell"/>
</dbReference>
<keyword evidence="4 6" id="KW-1133">Transmembrane helix</keyword>
<dbReference type="Pfam" id="PF00955">
    <property type="entry name" value="HCO3_cotransp"/>
    <property type="match status" value="1"/>
</dbReference>
<reference evidence="8 9" key="1">
    <citation type="journal article" date="2020" name="Mol. Biol. Evol.">
        <title>Distinct Expression and Methylation Patterns for Genes with Different Fates following a Single Whole-Genome Duplication in Flowering Plants.</title>
        <authorList>
            <person name="Shi T."/>
            <person name="Rahmani R.S."/>
            <person name="Gugger P.F."/>
            <person name="Wang M."/>
            <person name="Li H."/>
            <person name="Zhang Y."/>
            <person name="Li Z."/>
            <person name="Wang Q."/>
            <person name="Van de Peer Y."/>
            <person name="Marchal K."/>
            <person name="Chen J."/>
        </authorList>
    </citation>
    <scope>NUCLEOTIDE SEQUENCE [LARGE SCALE GENOMIC DNA]</scope>
    <source>
        <tissue evidence="8">Leaf</tissue>
    </source>
</reference>